<reference evidence="1 2" key="1">
    <citation type="submission" date="2014-11" db="EMBL/GenBank/DDBJ databases">
        <title>Symbiosis island explosion on the genome of extra-slow-growing strains of soybean bradyrhizobia with massive insertion sequences.</title>
        <authorList>
            <person name="Iida T."/>
            <person name="Minamisawa K."/>
        </authorList>
    </citation>
    <scope>NUCLEOTIDE SEQUENCE [LARGE SCALE GENOMIC DNA]</scope>
    <source>
        <strain evidence="1 2">NK6</strain>
    </source>
</reference>
<evidence type="ECO:0000313" key="2">
    <source>
        <dbReference type="Proteomes" id="UP000063308"/>
    </source>
</evidence>
<sequence length="33" mass="3777">MRLLLRLMSGFQPTPVDISAGTYQEHNLRESCI</sequence>
<organism evidence="1 2">
    <name type="scientific">Bradyrhizobium diazoefficiens</name>
    <dbReference type="NCBI Taxonomy" id="1355477"/>
    <lineage>
        <taxon>Bacteria</taxon>
        <taxon>Pseudomonadati</taxon>
        <taxon>Pseudomonadota</taxon>
        <taxon>Alphaproteobacteria</taxon>
        <taxon>Hyphomicrobiales</taxon>
        <taxon>Nitrobacteraceae</taxon>
        <taxon>Bradyrhizobium</taxon>
    </lineage>
</organism>
<name>A0A0E4BX88_9BRAD</name>
<dbReference type="AlphaFoldDB" id="A0A0E4BX88"/>
<evidence type="ECO:0000313" key="1">
    <source>
        <dbReference type="EMBL" id="BAR62429.1"/>
    </source>
</evidence>
<dbReference type="Proteomes" id="UP000063308">
    <property type="component" value="Chromosome"/>
</dbReference>
<accession>A0A0E4BX88</accession>
<gene>
    <name evidence="1" type="ORF">NK6_9290</name>
</gene>
<dbReference type="EMBL" id="AP014685">
    <property type="protein sequence ID" value="BAR62429.1"/>
    <property type="molecule type" value="Genomic_DNA"/>
</dbReference>
<proteinExistence type="predicted"/>
<protein>
    <submittedName>
        <fullName evidence="1">Uncharacterized protein</fullName>
    </submittedName>
</protein>